<protein>
    <submittedName>
        <fullName evidence="2">Uncharacterized protein</fullName>
    </submittedName>
</protein>
<reference evidence="2" key="1">
    <citation type="journal article" date="2020" name="mSystems">
        <title>Genome- and Community-Level Interaction Insights into Carbon Utilization and Element Cycling Functions of Hydrothermarchaeota in Hydrothermal Sediment.</title>
        <authorList>
            <person name="Zhou Z."/>
            <person name="Liu Y."/>
            <person name="Xu W."/>
            <person name="Pan J."/>
            <person name="Luo Z.H."/>
            <person name="Li M."/>
        </authorList>
    </citation>
    <scope>NUCLEOTIDE SEQUENCE [LARGE SCALE GENOMIC DNA]</scope>
    <source>
        <strain evidence="2">SpSt-853</strain>
    </source>
</reference>
<evidence type="ECO:0000313" key="2">
    <source>
        <dbReference type="EMBL" id="HGZ11751.1"/>
    </source>
</evidence>
<dbReference type="AlphaFoldDB" id="A0A7C5ALN3"/>
<accession>A0A7C5ALN3</accession>
<dbReference type="EMBL" id="DTKJ01000042">
    <property type="protein sequence ID" value="HGZ11751.1"/>
    <property type="molecule type" value="Genomic_DNA"/>
</dbReference>
<evidence type="ECO:0000256" key="1">
    <source>
        <dbReference type="SAM" id="MobiDB-lite"/>
    </source>
</evidence>
<organism evidence="2">
    <name type="scientific">Desulfobacca acetoxidans</name>
    <dbReference type="NCBI Taxonomy" id="60893"/>
    <lineage>
        <taxon>Bacteria</taxon>
        <taxon>Pseudomonadati</taxon>
        <taxon>Thermodesulfobacteriota</taxon>
        <taxon>Desulfobaccia</taxon>
        <taxon>Desulfobaccales</taxon>
        <taxon>Desulfobaccaceae</taxon>
        <taxon>Desulfobacca</taxon>
    </lineage>
</organism>
<comment type="caution">
    <text evidence="2">The sequence shown here is derived from an EMBL/GenBank/DDBJ whole genome shotgun (WGS) entry which is preliminary data.</text>
</comment>
<gene>
    <name evidence="2" type="ORF">ENW48_05990</name>
</gene>
<proteinExistence type="predicted"/>
<name>A0A7C5ALN3_9BACT</name>
<feature type="compositionally biased region" description="Basic and acidic residues" evidence="1">
    <location>
        <begin position="57"/>
        <end position="66"/>
    </location>
</feature>
<feature type="region of interest" description="Disordered" evidence="1">
    <location>
        <begin position="1"/>
        <end position="66"/>
    </location>
</feature>
<sequence>MATFDSQGNIPPVPPVGQNLVSKKITDKEGSGQKSPPPRRLKTGGLQNPEAGEENGEDQHHIDIRV</sequence>